<dbReference type="HAMAP" id="MF_01334">
    <property type="entry name" value="Ribosomal_bL25_CTC"/>
    <property type="match status" value="1"/>
</dbReference>
<name>A0A4D7QRT0_9HYPH</name>
<comment type="similarity">
    <text evidence="5">Belongs to the bacterial ribosomal protein bL25 family. CTC subfamily.</text>
</comment>
<dbReference type="GO" id="GO:0008097">
    <property type="term" value="F:5S rRNA binding"/>
    <property type="evidence" value="ECO:0007669"/>
    <property type="project" value="InterPro"/>
</dbReference>
<evidence type="ECO:0000256" key="3">
    <source>
        <dbReference type="ARBA" id="ARBA00022980"/>
    </source>
</evidence>
<dbReference type="AlphaFoldDB" id="A0A4D7QRT0"/>
<keyword evidence="9" id="KW-1185">Reference proteome</keyword>
<keyword evidence="2 5" id="KW-0694">RNA-binding</keyword>
<dbReference type="OrthoDB" id="9806411at2"/>
<dbReference type="PANTHER" id="PTHR33284">
    <property type="entry name" value="RIBOSOMAL PROTEIN L25/GLN-TRNA SYNTHETASE, ANTI-CODON-BINDING DOMAIN-CONTAINING PROTEIN"/>
    <property type="match status" value="1"/>
</dbReference>
<evidence type="ECO:0000256" key="5">
    <source>
        <dbReference type="HAMAP-Rule" id="MF_01334"/>
    </source>
</evidence>
<keyword evidence="1 5" id="KW-0699">rRNA-binding</keyword>
<accession>A0A4D7QRT0</accession>
<evidence type="ECO:0000256" key="2">
    <source>
        <dbReference type="ARBA" id="ARBA00022884"/>
    </source>
</evidence>
<comment type="subunit">
    <text evidence="5">Part of the 50S ribosomal subunit; part of the 5S rRNA/L5/L18/L25 subcomplex. Contacts the 5S rRNA. Binds to the 5S rRNA independently of L5 and L18.</text>
</comment>
<evidence type="ECO:0000256" key="4">
    <source>
        <dbReference type="ARBA" id="ARBA00023274"/>
    </source>
</evidence>
<dbReference type="InterPro" id="IPR020930">
    <property type="entry name" value="Ribosomal_uL5_bac-type"/>
</dbReference>
<dbReference type="NCBIfam" id="NF004128">
    <property type="entry name" value="PRK05618.1-2"/>
    <property type="match status" value="1"/>
</dbReference>
<dbReference type="GO" id="GO:0022625">
    <property type="term" value="C:cytosolic large ribosomal subunit"/>
    <property type="evidence" value="ECO:0007669"/>
    <property type="project" value="TreeGrafter"/>
</dbReference>
<keyword evidence="3 5" id="KW-0689">Ribosomal protein</keyword>
<reference evidence="8 9" key="1">
    <citation type="submission" date="2019-04" db="EMBL/GenBank/DDBJ databases">
        <title>Phreatobacter aquaticus sp. nov.</title>
        <authorList>
            <person name="Choi A."/>
            <person name="Baek K."/>
        </authorList>
    </citation>
    <scope>NUCLEOTIDE SEQUENCE [LARGE SCALE GENOMIC DNA]</scope>
    <source>
        <strain evidence="8 9">NMCR1094</strain>
    </source>
</reference>
<feature type="domain" description="Large ribosomal subunit protein bL25 L25" evidence="6">
    <location>
        <begin position="8"/>
        <end position="94"/>
    </location>
</feature>
<evidence type="ECO:0000259" key="7">
    <source>
        <dbReference type="Pfam" id="PF14693"/>
    </source>
</evidence>
<proteinExistence type="inferred from homology"/>
<evidence type="ECO:0000313" key="9">
    <source>
        <dbReference type="Proteomes" id="UP000298588"/>
    </source>
</evidence>
<protein>
    <recommendedName>
        <fullName evidence="5">Large ribosomal subunit protein bL25</fullName>
    </recommendedName>
    <alternativeName>
        <fullName evidence="5">General stress protein CTC</fullName>
    </alternativeName>
</protein>
<dbReference type="Gene3D" id="2.40.240.10">
    <property type="entry name" value="Ribosomal Protein L25, Chain P"/>
    <property type="match status" value="1"/>
</dbReference>
<comment type="function">
    <text evidence="5">This is one of the proteins that binds to the 5S RNA in the ribosome where it forms part of the central protuberance.</text>
</comment>
<dbReference type="GO" id="GO:0006412">
    <property type="term" value="P:translation"/>
    <property type="evidence" value="ECO:0007669"/>
    <property type="project" value="UniProtKB-UniRule"/>
</dbReference>
<dbReference type="InterPro" id="IPR020056">
    <property type="entry name" value="Rbsml_bL25/Gln-tRNA_synth_N"/>
</dbReference>
<dbReference type="Pfam" id="PF01386">
    <property type="entry name" value="Ribosomal_L25p"/>
    <property type="match status" value="1"/>
</dbReference>
<gene>
    <name evidence="5" type="primary">rplY</name>
    <name evidence="5" type="synonym">ctc</name>
    <name evidence="8" type="ORF">E8L99_22305</name>
</gene>
<dbReference type="Proteomes" id="UP000298588">
    <property type="component" value="Chromosome"/>
</dbReference>
<dbReference type="InterPro" id="IPR020057">
    <property type="entry name" value="Ribosomal_bL25_b-dom"/>
</dbReference>
<dbReference type="PANTHER" id="PTHR33284:SF1">
    <property type="entry name" value="RIBOSOMAL PROTEIN L25_GLN-TRNA SYNTHETASE, ANTI-CODON-BINDING DOMAIN-CONTAINING PROTEIN"/>
    <property type="match status" value="1"/>
</dbReference>
<evidence type="ECO:0000259" key="6">
    <source>
        <dbReference type="Pfam" id="PF01386"/>
    </source>
</evidence>
<dbReference type="InterPro" id="IPR037121">
    <property type="entry name" value="Ribosomal_bL25_C"/>
</dbReference>
<dbReference type="InterPro" id="IPR001021">
    <property type="entry name" value="Ribosomal_bL25_long"/>
</dbReference>
<organism evidence="8 9">
    <name type="scientific">Phreatobacter aquaticus</name>
    <dbReference type="NCBI Taxonomy" id="2570229"/>
    <lineage>
        <taxon>Bacteria</taxon>
        <taxon>Pseudomonadati</taxon>
        <taxon>Pseudomonadota</taxon>
        <taxon>Alphaproteobacteria</taxon>
        <taxon>Hyphomicrobiales</taxon>
        <taxon>Phreatobacteraceae</taxon>
        <taxon>Phreatobacter</taxon>
    </lineage>
</organism>
<dbReference type="EMBL" id="CP039865">
    <property type="protein sequence ID" value="QCK88296.1"/>
    <property type="molecule type" value="Genomic_DNA"/>
</dbReference>
<evidence type="ECO:0000256" key="1">
    <source>
        <dbReference type="ARBA" id="ARBA00022730"/>
    </source>
</evidence>
<keyword evidence="4 5" id="KW-0687">Ribonucleoprotein</keyword>
<dbReference type="KEGG" id="paqt:E8L99_22305"/>
<dbReference type="GO" id="GO:0003735">
    <property type="term" value="F:structural constituent of ribosome"/>
    <property type="evidence" value="ECO:0007669"/>
    <property type="project" value="InterPro"/>
</dbReference>
<feature type="domain" description="Large ribosomal subunit protein bL25 beta" evidence="7">
    <location>
        <begin position="103"/>
        <end position="186"/>
    </location>
</feature>
<sequence>MAAIKEMSATVRANGGKGAARAERRAGRVPGVIYGDKKSPVLISIDYKTLHQRIYAGHFLSTVFELDVDGQKHRVIPRDYQLDPVKDFPVHVDFLRLGEGAVISVDIPIHVLGADLSPGVKLGGSVNLVAHSITLLCPADNIPASVDIDISSLAMGYSIHLADVALPAGVRAATKENPTLLSIVAPSGGAEAEPAAAAPAAAPAAKK</sequence>
<dbReference type="Pfam" id="PF14693">
    <property type="entry name" value="Ribosomal_TL5_C"/>
    <property type="match status" value="1"/>
</dbReference>
<dbReference type="InterPro" id="IPR029751">
    <property type="entry name" value="Ribosomal_L25_dom"/>
</dbReference>
<dbReference type="CDD" id="cd00495">
    <property type="entry name" value="Ribosomal_L25_TL5_CTC"/>
    <property type="match status" value="1"/>
</dbReference>
<dbReference type="SUPFAM" id="SSF50715">
    <property type="entry name" value="Ribosomal protein L25-like"/>
    <property type="match status" value="1"/>
</dbReference>
<dbReference type="InterPro" id="IPR011035">
    <property type="entry name" value="Ribosomal_bL25/Gln-tRNA_synth"/>
</dbReference>
<dbReference type="Gene3D" id="2.170.120.20">
    <property type="entry name" value="Ribosomal protein L25, beta domain"/>
    <property type="match status" value="1"/>
</dbReference>
<dbReference type="NCBIfam" id="TIGR00731">
    <property type="entry name" value="bL25_bact_ctc"/>
    <property type="match status" value="1"/>
</dbReference>
<evidence type="ECO:0000313" key="8">
    <source>
        <dbReference type="EMBL" id="QCK88296.1"/>
    </source>
</evidence>